<dbReference type="SUPFAM" id="SSF51120">
    <property type="entry name" value="beta-Roll"/>
    <property type="match status" value="1"/>
</dbReference>
<dbReference type="PROSITE" id="PS00330">
    <property type="entry name" value="HEMOLYSIN_CALCIUM"/>
    <property type="match status" value="3"/>
</dbReference>
<dbReference type="SUPFAM" id="SSF55797">
    <property type="entry name" value="PR-1-like"/>
    <property type="match status" value="1"/>
</dbReference>
<evidence type="ECO:0000313" key="3">
    <source>
        <dbReference type="EMBL" id="MBD2199170.1"/>
    </source>
</evidence>
<keyword evidence="4" id="KW-1185">Reference proteome</keyword>
<dbReference type="InterPro" id="IPR035940">
    <property type="entry name" value="CAP_sf"/>
</dbReference>
<dbReference type="InterPro" id="IPR011049">
    <property type="entry name" value="Serralysin-like_metalloprot_C"/>
</dbReference>
<proteinExistence type="predicted"/>
<dbReference type="Gene3D" id="3.40.33.10">
    <property type="entry name" value="CAP"/>
    <property type="match status" value="1"/>
</dbReference>
<sequence length="303" mass="32742">MATLTFEEQVLKLTNDIRIENGLSPFKANRELNYAADKYAELMSAKNYFSHTGPDGSTPWERMKAVGFQAQTMGENIAFGQPTPEAVVKAWMDSPGHRANILNPRYTQLGVGEDKRYWVQNFGSDDLDPTTNIPNSGSNSGTPPTPPINTPPTNNVFAREIRGGNGNDVLTGSSGNDRIWGGKGNDIINGGGGNDRLIGGLGIDKLTGGAGLDTFAYKSLGEKGDTITDFNVSQDKIDLRQIMASSAYQSQNKFADFLQFQQVGSDTVVKLDMDGKTKAGGFDKFVVLENVNASRLNASNFLV</sequence>
<dbReference type="Pfam" id="PF00188">
    <property type="entry name" value="CAP"/>
    <property type="match status" value="1"/>
</dbReference>
<name>A0ABR8AI10_9CYAN</name>
<evidence type="ECO:0000259" key="2">
    <source>
        <dbReference type="Pfam" id="PF00188"/>
    </source>
</evidence>
<dbReference type="NCBIfam" id="TIGR03661">
    <property type="entry name" value="T1SS_VCA0849"/>
    <property type="match status" value="1"/>
</dbReference>
<reference evidence="3 4" key="1">
    <citation type="journal article" date="2020" name="ISME J.">
        <title>Comparative genomics reveals insights into cyanobacterial evolution and habitat adaptation.</title>
        <authorList>
            <person name="Chen M.Y."/>
            <person name="Teng W.K."/>
            <person name="Zhao L."/>
            <person name="Hu C.X."/>
            <person name="Zhou Y.K."/>
            <person name="Han B.P."/>
            <person name="Song L.R."/>
            <person name="Shu W.S."/>
        </authorList>
    </citation>
    <scope>NUCLEOTIDE SEQUENCE [LARGE SCALE GENOMIC DNA]</scope>
    <source>
        <strain evidence="3 4">FACHB-288</strain>
    </source>
</reference>
<dbReference type="InterPro" id="IPR019960">
    <property type="entry name" value="T1SS_VCA0849"/>
</dbReference>
<evidence type="ECO:0000313" key="4">
    <source>
        <dbReference type="Proteomes" id="UP000658514"/>
    </source>
</evidence>
<feature type="region of interest" description="Disordered" evidence="1">
    <location>
        <begin position="122"/>
        <end position="152"/>
    </location>
</feature>
<accession>A0ABR8AI10</accession>
<gene>
    <name evidence="3" type="ORF">H6G24_27430</name>
</gene>
<dbReference type="CDD" id="cd05379">
    <property type="entry name" value="CAP_bacterial"/>
    <property type="match status" value="1"/>
</dbReference>
<organism evidence="3 4">
    <name type="scientific">Calothrix parietina FACHB-288</name>
    <dbReference type="NCBI Taxonomy" id="2692896"/>
    <lineage>
        <taxon>Bacteria</taxon>
        <taxon>Bacillati</taxon>
        <taxon>Cyanobacteriota</taxon>
        <taxon>Cyanophyceae</taxon>
        <taxon>Nostocales</taxon>
        <taxon>Calotrichaceae</taxon>
        <taxon>Calothrix</taxon>
    </lineage>
</organism>
<dbReference type="InterPro" id="IPR001343">
    <property type="entry name" value="Hemolysn_Ca-bd"/>
</dbReference>
<dbReference type="PANTHER" id="PTHR31157">
    <property type="entry name" value="SCP DOMAIN-CONTAINING PROTEIN"/>
    <property type="match status" value="1"/>
</dbReference>
<dbReference type="InterPro" id="IPR018511">
    <property type="entry name" value="Hemolysin-typ_Ca-bd_CS"/>
</dbReference>
<dbReference type="RefSeq" id="WP_190548227.1">
    <property type="nucleotide sequence ID" value="NZ_CAWPNO010000089.1"/>
</dbReference>
<dbReference type="Proteomes" id="UP000658514">
    <property type="component" value="Unassembled WGS sequence"/>
</dbReference>
<feature type="domain" description="SCP" evidence="2">
    <location>
        <begin position="11"/>
        <end position="112"/>
    </location>
</feature>
<protein>
    <submittedName>
        <fullName evidence="3">Type I secretion C-terminal target domain-containing protein</fullName>
    </submittedName>
</protein>
<feature type="compositionally biased region" description="Low complexity" evidence="1">
    <location>
        <begin position="129"/>
        <end position="142"/>
    </location>
</feature>
<dbReference type="EMBL" id="JACJQH010000054">
    <property type="protein sequence ID" value="MBD2199170.1"/>
    <property type="molecule type" value="Genomic_DNA"/>
</dbReference>
<dbReference type="Gene3D" id="2.150.10.10">
    <property type="entry name" value="Serralysin-like metalloprotease, C-terminal"/>
    <property type="match status" value="2"/>
</dbReference>
<evidence type="ECO:0000256" key="1">
    <source>
        <dbReference type="SAM" id="MobiDB-lite"/>
    </source>
</evidence>
<comment type="caution">
    <text evidence="3">The sequence shown here is derived from an EMBL/GenBank/DDBJ whole genome shotgun (WGS) entry which is preliminary data.</text>
</comment>
<dbReference type="PANTHER" id="PTHR31157:SF1">
    <property type="entry name" value="SCP DOMAIN-CONTAINING PROTEIN"/>
    <property type="match status" value="1"/>
</dbReference>
<dbReference type="Pfam" id="PF00353">
    <property type="entry name" value="HemolysinCabind"/>
    <property type="match status" value="1"/>
</dbReference>
<dbReference type="PRINTS" id="PR00313">
    <property type="entry name" value="CABNDNGRPT"/>
</dbReference>
<dbReference type="InterPro" id="IPR014044">
    <property type="entry name" value="CAP_dom"/>
</dbReference>